<evidence type="ECO:0000313" key="2">
    <source>
        <dbReference type="Proteomes" id="UP000826271"/>
    </source>
</evidence>
<dbReference type="PANTHER" id="PTHR33638">
    <property type="entry name" value="SELENOPROTEIN H"/>
    <property type="match status" value="1"/>
</dbReference>
<sequence length="164" mass="18921">MTKDISVSLRDKKEDGIKMQKQLCFDLTYFLFKKKNFSKSFQKIVVSCQSLDPALRPTVLELLGNEVTCSVAELSRDNRYDHLSLRAIQAKNGLEKGVVGVKVVVFLEKPRKGCFEIREESGEIFISLLDMKRPLKELDMDKEKSHYQLWGMIVGVRLFSLSWK</sequence>
<dbReference type="EMBL" id="WHWC01000001">
    <property type="protein sequence ID" value="KAG8391745.1"/>
    <property type="molecule type" value="Genomic_DNA"/>
</dbReference>
<gene>
    <name evidence="1" type="ORF">BUALT_Bualt01G0219000</name>
</gene>
<protein>
    <submittedName>
        <fullName evidence="1">Uncharacterized protein</fullName>
    </submittedName>
</protein>
<dbReference type="PANTHER" id="PTHR33638:SF1">
    <property type="entry name" value="SELENOPROTEIN H"/>
    <property type="match status" value="1"/>
</dbReference>
<proteinExistence type="predicted"/>
<dbReference type="AlphaFoldDB" id="A0AAV6YDB1"/>
<evidence type="ECO:0000313" key="1">
    <source>
        <dbReference type="EMBL" id="KAG8391745.1"/>
    </source>
</evidence>
<keyword evidence="2" id="KW-1185">Reference proteome</keyword>
<comment type="caution">
    <text evidence="1">The sequence shown here is derived from an EMBL/GenBank/DDBJ whole genome shotgun (WGS) entry which is preliminary data.</text>
</comment>
<name>A0AAV6YDB1_9LAMI</name>
<dbReference type="GO" id="GO:0005794">
    <property type="term" value="C:Golgi apparatus"/>
    <property type="evidence" value="ECO:0007669"/>
    <property type="project" value="TreeGrafter"/>
</dbReference>
<accession>A0AAV6YDB1</accession>
<reference evidence="1" key="1">
    <citation type="submission" date="2019-10" db="EMBL/GenBank/DDBJ databases">
        <authorList>
            <person name="Zhang R."/>
            <person name="Pan Y."/>
            <person name="Wang J."/>
            <person name="Ma R."/>
            <person name="Yu S."/>
        </authorList>
    </citation>
    <scope>NUCLEOTIDE SEQUENCE</scope>
    <source>
        <strain evidence="1">LA-IB0</strain>
        <tissue evidence="1">Leaf</tissue>
    </source>
</reference>
<organism evidence="1 2">
    <name type="scientific">Buddleja alternifolia</name>
    <dbReference type="NCBI Taxonomy" id="168488"/>
    <lineage>
        <taxon>Eukaryota</taxon>
        <taxon>Viridiplantae</taxon>
        <taxon>Streptophyta</taxon>
        <taxon>Embryophyta</taxon>
        <taxon>Tracheophyta</taxon>
        <taxon>Spermatophyta</taxon>
        <taxon>Magnoliopsida</taxon>
        <taxon>eudicotyledons</taxon>
        <taxon>Gunneridae</taxon>
        <taxon>Pentapetalae</taxon>
        <taxon>asterids</taxon>
        <taxon>lamiids</taxon>
        <taxon>Lamiales</taxon>
        <taxon>Scrophulariaceae</taxon>
        <taxon>Buddlejeae</taxon>
        <taxon>Buddleja</taxon>
    </lineage>
</organism>
<dbReference type="InterPro" id="IPR052674">
    <property type="entry name" value="SelWTH-like"/>
</dbReference>
<dbReference type="Proteomes" id="UP000826271">
    <property type="component" value="Unassembled WGS sequence"/>
</dbReference>